<dbReference type="GeneTree" id="ENSGT00940000166235"/>
<dbReference type="Ensembl" id="ENSMMDT00005024201.1">
    <property type="protein sequence ID" value="ENSMMDP00005023692.1"/>
    <property type="gene ID" value="ENSMMDG00005011389.1"/>
</dbReference>
<evidence type="ECO:0000259" key="5">
    <source>
        <dbReference type="PROSITE" id="PS51980"/>
    </source>
</evidence>
<evidence type="ECO:0000256" key="1">
    <source>
        <dbReference type="ARBA" id="ARBA00009171"/>
    </source>
</evidence>
<evidence type="ECO:0000313" key="7">
    <source>
        <dbReference type="Proteomes" id="UP000472263"/>
    </source>
</evidence>
<feature type="compositionally biased region" description="Low complexity" evidence="3">
    <location>
        <begin position="9"/>
        <end position="20"/>
    </location>
</feature>
<comment type="similarity">
    <text evidence="1 2">Belongs to the ELL/occludin family.</text>
</comment>
<protein>
    <submittedName>
        <fullName evidence="6">MARVEL domain containing 2-like</fullName>
    </submittedName>
</protein>
<dbReference type="GO" id="GO:0016324">
    <property type="term" value="C:apical plasma membrane"/>
    <property type="evidence" value="ECO:0007669"/>
    <property type="project" value="TreeGrafter"/>
</dbReference>
<feature type="transmembrane region" description="Helical" evidence="4">
    <location>
        <begin position="213"/>
        <end position="234"/>
    </location>
</feature>
<feature type="region of interest" description="Disordered" evidence="3">
    <location>
        <begin position="72"/>
        <end position="134"/>
    </location>
</feature>
<keyword evidence="7" id="KW-1185">Reference proteome</keyword>
<feature type="compositionally biased region" description="Polar residues" evidence="3">
    <location>
        <begin position="116"/>
        <end position="125"/>
    </location>
</feature>
<keyword evidence="4" id="KW-0812">Transmembrane</keyword>
<feature type="compositionally biased region" description="Basic and acidic residues" evidence="3">
    <location>
        <begin position="41"/>
        <end position="50"/>
    </location>
</feature>
<accession>A0A667Y7T9</accession>
<feature type="compositionally biased region" description="Polar residues" evidence="3">
    <location>
        <begin position="29"/>
        <end position="38"/>
    </location>
</feature>
<dbReference type="PANTHER" id="PTHR23288:SF37">
    <property type="entry name" value="OCCLUDIN_ELL DOMAIN-CONTAINING PROTEIN 1"/>
    <property type="match status" value="1"/>
</dbReference>
<dbReference type="PROSITE" id="PS51980">
    <property type="entry name" value="OCEL"/>
    <property type="match status" value="1"/>
</dbReference>
<feature type="region of interest" description="Disordered" evidence="3">
    <location>
        <begin position="1"/>
        <end position="51"/>
    </location>
</feature>
<sequence length="400" mass="45814">TINSVSDKPVPVWVTHTPTPDNISDDDANSTGHTSSTPPYAERENDDNKGSMRNRLRTLLPQSWGSVIQKWRKGNDNTSDSEASSTRIKILPNGTRVSPPVSPLLERRCWDAQEGSVGNSSQSSHKPLLRDSPIDDDLLHQAPQEESLLTSIHPAEYYAEKVEVYKLKYSYLKSWPGLLRLLAGLELLFGGMVFACIIAYIQKDSEWSNAYGLYNGMYNNGLGVSGFLVCLRMWRHEATRREREQFANMVSSHCTDLMPPFQEPSSVAHEIPSGRCTIITMSDSCRRYPEINSVEERERYKAVFNDQYQEYKDLHRDISTALSKFRELDTMMDKLLRDGGSHKDQARIQTILKKFEQKKSDPAFLEKKERHDYLKAKLSHIKNKIRRFDEDSMTNGRMQT</sequence>
<dbReference type="GO" id="GO:0031410">
    <property type="term" value="C:cytoplasmic vesicle"/>
    <property type="evidence" value="ECO:0007669"/>
    <property type="project" value="TreeGrafter"/>
</dbReference>
<evidence type="ECO:0000256" key="2">
    <source>
        <dbReference type="PROSITE-ProRule" id="PRU01324"/>
    </source>
</evidence>
<dbReference type="Gene3D" id="6.10.140.340">
    <property type="match status" value="1"/>
</dbReference>
<reference evidence="6" key="2">
    <citation type="submission" date="2025-08" db="UniProtKB">
        <authorList>
            <consortium name="Ensembl"/>
        </authorList>
    </citation>
    <scope>IDENTIFICATION</scope>
</reference>
<dbReference type="GO" id="GO:0005923">
    <property type="term" value="C:bicellular tight junction"/>
    <property type="evidence" value="ECO:0007669"/>
    <property type="project" value="TreeGrafter"/>
</dbReference>
<feature type="domain" description="OCEL" evidence="5">
    <location>
        <begin position="282"/>
        <end position="393"/>
    </location>
</feature>
<dbReference type="Pfam" id="PF07303">
    <property type="entry name" value="Occludin_ELL"/>
    <property type="match status" value="1"/>
</dbReference>
<reference evidence="6" key="3">
    <citation type="submission" date="2025-09" db="UniProtKB">
        <authorList>
            <consortium name="Ensembl"/>
        </authorList>
    </citation>
    <scope>IDENTIFICATION</scope>
</reference>
<dbReference type="GO" id="GO:0070830">
    <property type="term" value="P:bicellular tight junction assembly"/>
    <property type="evidence" value="ECO:0007669"/>
    <property type="project" value="TreeGrafter"/>
</dbReference>
<organism evidence="6 7">
    <name type="scientific">Myripristis murdjan</name>
    <name type="common">pinecone soldierfish</name>
    <dbReference type="NCBI Taxonomy" id="586833"/>
    <lineage>
        <taxon>Eukaryota</taxon>
        <taxon>Metazoa</taxon>
        <taxon>Chordata</taxon>
        <taxon>Craniata</taxon>
        <taxon>Vertebrata</taxon>
        <taxon>Euteleostomi</taxon>
        <taxon>Actinopterygii</taxon>
        <taxon>Neopterygii</taxon>
        <taxon>Teleostei</taxon>
        <taxon>Neoteleostei</taxon>
        <taxon>Acanthomorphata</taxon>
        <taxon>Holocentriformes</taxon>
        <taxon>Holocentridae</taxon>
        <taxon>Myripristis</taxon>
    </lineage>
</organism>
<feature type="transmembrane region" description="Helical" evidence="4">
    <location>
        <begin position="178"/>
        <end position="201"/>
    </location>
</feature>
<evidence type="ECO:0000256" key="4">
    <source>
        <dbReference type="SAM" id="Phobius"/>
    </source>
</evidence>
<name>A0A667Y7T9_9TELE</name>
<evidence type="ECO:0000313" key="6">
    <source>
        <dbReference type="Ensembl" id="ENSMMDP00005023692.1"/>
    </source>
</evidence>
<dbReference type="InterPro" id="IPR031176">
    <property type="entry name" value="ELL/occludin"/>
</dbReference>
<keyword evidence="4" id="KW-1133">Transmembrane helix</keyword>
<dbReference type="InterPro" id="IPR010844">
    <property type="entry name" value="Occludin_ELL"/>
</dbReference>
<dbReference type="PANTHER" id="PTHR23288">
    <property type="entry name" value="OCCLUDIN AND RNA POLYMERASE II ELONGATION FACTOR ELL"/>
    <property type="match status" value="1"/>
</dbReference>
<dbReference type="AlphaFoldDB" id="A0A667Y7T9"/>
<gene>
    <name evidence="6" type="primary">marveld2l</name>
</gene>
<reference evidence="6" key="1">
    <citation type="submission" date="2019-06" db="EMBL/GenBank/DDBJ databases">
        <authorList>
            <consortium name="Wellcome Sanger Institute Data Sharing"/>
        </authorList>
    </citation>
    <scope>NUCLEOTIDE SEQUENCE [LARGE SCALE GENOMIC DNA]</scope>
</reference>
<evidence type="ECO:0000256" key="3">
    <source>
        <dbReference type="SAM" id="MobiDB-lite"/>
    </source>
</evidence>
<dbReference type="Proteomes" id="UP000472263">
    <property type="component" value="Chromosome 17"/>
</dbReference>
<keyword evidence="4" id="KW-0472">Membrane</keyword>
<proteinExistence type="inferred from homology"/>
<feature type="compositionally biased region" description="Polar residues" evidence="3">
    <location>
        <begin position="76"/>
        <end position="87"/>
    </location>
</feature>
<dbReference type="SUPFAM" id="SSF144292">
    <property type="entry name" value="occludin/ELL-like"/>
    <property type="match status" value="1"/>
</dbReference>